<dbReference type="EMBL" id="VGIR01000117">
    <property type="protein sequence ID" value="MBM3332682.1"/>
    <property type="molecule type" value="Genomic_DNA"/>
</dbReference>
<gene>
    <name evidence="2" type="ORF">FJY68_12690</name>
</gene>
<dbReference type="PANTHER" id="PTHR43179:SF7">
    <property type="entry name" value="RHAMNOSYLTRANSFERASE WBBL"/>
    <property type="match status" value="1"/>
</dbReference>
<evidence type="ECO:0000259" key="1">
    <source>
        <dbReference type="Pfam" id="PF00535"/>
    </source>
</evidence>
<dbReference type="CDD" id="cd04186">
    <property type="entry name" value="GT_2_like_c"/>
    <property type="match status" value="1"/>
</dbReference>
<evidence type="ECO:0000313" key="3">
    <source>
        <dbReference type="Proteomes" id="UP000779900"/>
    </source>
</evidence>
<dbReference type="PANTHER" id="PTHR43179">
    <property type="entry name" value="RHAMNOSYLTRANSFERASE WBBL"/>
    <property type="match status" value="1"/>
</dbReference>
<dbReference type="Proteomes" id="UP000779900">
    <property type="component" value="Unassembled WGS sequence"/>
</dbReference>
<dbReference type="Gene3D" id="3.90.550.10">
    <property type="entry name" value="Spore Coat Polysaccharide Biosynthesis Protein SpsA, Chain A"/>
    <property type="match status" value="1"/>
</dbReference>
<comment type="caution">
    <text evidence="2">The sequence shown here is derived from an EMBL/GenBank/DDBJ whole genome shotgun (WGS) entry which is preliminary data.</text>
</comment>
<dbReference type="Pfam" id="PF00535">
    <property type="entry name" value="Glycos_transf_2"/>
    <property type="match status" value="1"/>
</dbReference>
<proteinExistence type="predicted"/>
<name>A0A938BUH8_UNCW3</name>
<dbReference type="InterPro" id="IPR029044">
    <property type="entry name" value="Nucleotide-diphossugar_trans"/>
</dbReference>
<accession>A0A938BUH8</accession>
<dbReference type="InterPro" id="IPR001173">
    <property type="entry name" value="Glyco_trans_2-like"/>
</dbReference>
<feature type="domain" description="Glycosyltransferase 2-like" evidence="1">
    <location>
        <begin position="4"/>
        <end position="134"/>
    </location>
</feature>
<evidence type="ECO:0000313" key="2">
    <source>
        <dbReference type="EMBL" id="MBM3332682.1"/>
    </source>
</evidence>
<sequence length="308" mass="34744">MRLSIVVVTWNSSADIDACIDSINYGEEFEVIVVDNASSDATVERVGRHHHLTLVENQRNLGYAAANNQGIKAATGEYVLLLNPDTRVELGTLDVLSRYLDEHPVTGAVAPRLVSPDGSTQFSIRSFPTSASLFWELIGLARLFPKSRVFGRWKMKYFDYDRPAEVEQPMASCLMLRRTALDSIEPQASSFKLQAPDSGLAACGLRLGAFMDEQFPMFYNDVDLSKRMADAGWKTVYLPDARVVHRHGASTRQVRAKMIRESHRSAFRYLRKHDHSGLFWLKAAVLLPLFEVTSLLRVIAHHLRRRTP</sequence>
<protein>
    <submittedName>
        <fullName evidence="2">Glycosyltransferase family 2 protein</fullName>
    </submittedName>
</protein>
<organism evidence="2 3">
    <name type="scientific">candidate division WOR-3 bacterium</name>
    <dbReference type="NCBI Taxonomy" id="2052148"/>
    <lineage>
        <taxon>Bacteria</taxon>
        <taxon>Bacteria division WOR-3</taxon>
    </lineage>
</organism>
<reference evidence="2" key="1">
    <citation type="submission" date="2019-03" db="EMBL/GenBank/DDBJ databases">
        <title>Lake Tanganyika Metagenome-Assembled Genomes (MAGs).</title>
        <authorList>
            <person name="Tran P."/>
        </authorList>
    </citation>
    <scope>NUCLEOTIDE SEQUENCE</scope>
    <source>
        <strain evidence="2">K_DeepCast_150m_m2_040</strain>
    </source>
</reference>
<dbReference type="AlphaFoldDB" id="A0A938BUH8"/>
<dbReference type="SUPFAM" id="SSF53448">
    <property type="entry name" value="Nucleotide-diphospho-sugar transferases"/>
    <property type="match status" value="1"/>
</dbReference>